<name>Q2RBN2_ORYSJ</name>
<dbReference type="EMBL" id="DP000010">
    <property type="protein sequence ID" value="ABA91066.2"/>
    <property type="molecule type" value="Genomic_DNA"/>
</dbReference>
<evidence type="ECO:0000256" key="1">
    <source>
        <dbReference type="SAM" id="SignalP"/>
    </source>
</evidence>
<feature type="signal peptide" evidence="1">
    <location>
        <begin position="1"/>
        <end position="26"/>
    </location>
</feature>
<proteinExistence type="predicted"/>
<reference evidence="2" key="1">
    <citation type="journal article" date="2005" name="BMC Biol.">
        <title>The sequence of rice chromosomes 11 and 12, rich in disease resistance genes and recent gene duplications.</title>
        <authorList>
            <consortium name="The rice chromosomes 11 and 12 sequencing consortia"/>
        </authorList>
    </citation>
    <scope>NUCLEOTIDE SEQUENCE [LARGE SCALE GENOMIC DNA]</scope>
</reference>
<reference evidence="2" key="2">
    <citation type="submission" date="2005-04" db="EMBL/GenBank/DDBJ databases">
        <authorList>
            <person name="Buell C.R."/>
            <person name="Wing R.A."/>
            <person name="McCombie W.A."/>
            <person name="Ouyang S."/>
        </authorList>
    </citation>
    <scope>NUCLEOTIDE SEQUENCE</scope>
</reference>
<keyword evidence="1" id="KW-0732">Signal</keyword>
<feature type="chain" id="PRO_5004214627" description="Secreted protein" evidence="1">
    <location>
        <begin position="27"/>
        <end position="98"/>
    </location>
</feature>
<sequence length="98" mass="11185">MPRHLSLPLSLSLTLLLVWWPMMGDAAATCLALVRLADTPGIKRGLESPSAWKSPWFVDMQFQGSYFVSPADRTYDALRLVKQIVIMRRLLLLWQKPC</sequence>
<protein>
    <recommendedName>
        <fullName evidence="3">Secreted protein</fullName>
    </recommendedName>
</protein>
<dbReference type="AlphaFoldDB" id="Q2RBN2"/>
<evidence type="ECO:0000313" key="2">
    <source>
        <dbReference type="EMBL" id="ABA91066.2"/>
    </source>
</evidence>
<evidence type="ECO:0008006" key="3">
    <source>
        <dbReference type="Google" id="ProtNLM"/>
    </source>
</evidence>
<accession>Q2RBN2</accession>
<gene>
    <name evidence="2" type="ordered locus">LOC_Os11g01430</name>
</gene>
<reference evidence="2" key="3">
    <citation type="submission" date="2006-01" db="EMBL/GenBank/DDBJ databases">
        <authorList>
            <person name="Buell R."/>
        </authorList>
    </citation>
    <scope>NUCLEOTIDE SEQUENCE</scope>
</reference>
<organism evidence="2">
    <name type="scientific">Oryza sativa subsp. japonica</name>
    <name type="common">Rice</name>
    <dbReference type="NCBI Taxonomy" id="39947"/>
    <lineage>
        <taxon>Eukaryota</taxon>
        <taxon>Viridiplantae</taxon>
        <taxon>Streptophyta</taxon>
        <taxon>Embryophyta</taxon>
        <taxon>Tracheophyta</taxon>
        <taxon>Spermatophyta</taxon>
        <taxon>Magnoliopsida</taxon>
        <taxon>Liliopsida</taxon>
        <taxon>Poales</taxon>
        <taxon>Poaceae</taxon>
        <taxon>BOP clade</taxon>
        <taxon>Oryzoideae</taxon>
        <taxon>Oryzeae</taxon>
        <taxon>Oryzinae</taxon>
        <taxon>Oryza</taxon>
        <taxon>Oryza sativa</taxon>
    </lineage>
</organism>